<keyword evidence="3" id="KW-1185">Reference proteome</keyword>
<proteinExistence type="predicted"/>
<organism evidence="2 3">
    <name type="scientific">Amycolatopsis minnesotensis</name>
    <dbReference type="NCBI Taxonomy" id="337894"/>
    <lineage>
        <taxon>Bacteria</taxon>
        <taxon>Bacillati</taxon>
        <taxon>Actinomycetota</taxon>
        <taxon>Actinomycetes</taxon>
        <taxon>Pseudonocardiales</taxon>
        <taxon>Pseudonocardiaceae</taxon>
        <taxon>Amycolatopsis</taxon>
    </lineage>
</organism>
<accession>A0ABN2SMZ0</accession>
<dbReference type="Proteomes" id="UP001501116">
    <property type="component" value="Unassembled WGS sequence"/>
</dbReference>
<name>A0ABN2SMZ0_9PSEU</name>
<dbReference type="EMBL" id="BAAANN010000049">
    <property type="protein sequence ID" value="GAA1988594.1"/>
    <property type="molecule type" value="Genomic_DNA"/>
</dbReference>
<feature type="region of interest" description="Disordered" evidence="1">
    <location>
        <begin position="1"/>
        <end position="29"/>
    </location>
</feature>
<evidence type="ECO:0000256" key="1">
    <source>
        <dbReference type="SAM" id="MobiDB-lite"/>
    </source>
</evidence>
<comment type="caution">
    <text evidence="2">The sequence shown here is derived from an EMBL/GenBank/DDBJ whole genome shotgun (WGS) entry which is preliminary data.</text>
</comment>
<protein>
    <submittedName>
        <fullName evidence="2">Uncharacterized protein</fullName>
    </submittedName>
</protein>
<gene>
    <name evidence="2" type="ORF">GCM10009754_78380</name>
</gene>
<reference evidence="2 3" key="1">
    <citation type="journal article" date="2019" name="Int. J. Syst. Evol. Microbiol.">
        <title>The Global Catalogue of Microorganisms (GCM) 10K type strain sequencing project: providing services to taxonomists for standard genome sequencing and annotation.</title>
        <authorList>
            <consortium name="The Broad Institute Genomics Platform"/>
            <consortium name="The Broad Institute Genome Sequencing Center for Infectious Disease"/>
            <person name="Wu L."/>
            <person name="Ma J."/>
        </authorList>
    </citation>
    <scope>NUCLEOTIDE SEQUENCE [LARGE SCALE GENOMIC DNA]</scope>
    <source>
        <strain evidence="2 3">JCM 14545</strain>
    </source>
</reference>
<evidence type="ECO:0000313" key="3">
    <source>
        <dbReference type="Proteomes" id="UP001501116"/>
    </source>
</evidence>
<sequence length="120" mass="12441">MLGQATAGMGYSTPVPSIADPKKSCESEKQGFGGVSLLLQPDKAINERPSSGNAKSAHIGSRVVIQTAEPIGTKGDCNIAMEVQPSSQAVVIVSNNMGDTNEACTRAQSFAEKLHGMLPP</sequence>
<feature type="compositionally biased region" description="Basic and acidic residues" evidence="1">
    <location>
        <begin position="20"/>
        <end position="29"/>
    </location>
</feature>
<evidence type="ECO:0000313" key="2">
    <source>
        <dbReference type="EMBL" id="GAA1988594.1"/>
    </source>
</evidence>